<protein>
    <submittedName>
        <fullName evidence="1 2">Uncharacterized protein</fullName>
    </submittedName>
</protein>
<organism evidence="1">
    <name type="scientific">Capitella teleta</name>
    <name type="common">Polychaete worm</name>
    <dbReference type="NCBI Taxonomy" id="283909"/>
    <lineage>
        <taxon>Eukaryota</taxon>
        <taxon>Metazoa</taxon>
        <taxon>Spiralia</taxon>
        <taxon>Lophotrochozoa</taxon>
        <taxon>Annelida</taxon>
        <taxon>Polychaeta</taxon>
        <taxon>Sedentaria</taxon>
        <taxon>Scolecida</taxon>
        <taxon>Capitellidae</taxon>
        <taxon>Capitella</taxon>
    </lineage>
</organism>
<proteinExistence type="predicted"/>
<reference evidence="3" key="1">
    <citation type="submission" date="2012-12" db="EMBL/GenBank/DDBJ databases">
        <authorList>
            <person name="Hellsten U."/>
            <person name="Grimwood J."/>
            <person name="Chapman J.A."/>
            <person name="Shapiro H."/>
            <person name="Aerts A."/>
            <person name="Otillar R.P."/>
            <person name="Terry A.Y."/>
            <person name="Boore J.L."/>
            <person name="Simakov O."/>
            <person name="Marletaz F."/>
            <person name="Cho S.-J."/>
            <person name="Edsinger-Gonzales E."/>
            <person name="Havlak P."/>
            <person name="Kuo D.-H."/>
            <person name="Larsson T."/>
            <person name="Lv J."/>
            <person name="Arendt D."/>
            <person name="Savage R."/>
            <person name="Osoegawa K."/>
            <person name="de Jong P."/>
            <person name="Lindberg D.R."/>
            <person name="Seaver E.C."/>
            <person name="Weisblat D.A."/>
            <person name="Putnam N.H."/>
            <person name="Grigoriev I.V."/>
            <person name="Rokhsar D.S."/>
        </authorList>
    </citation>
    <scope>NUCLEOTIDE SEQUENCE</scope>
    <source>
        <strain evidence="3">I ESC-2004</strain>
    </source>
</reference>
<evidence type="ECO:0000313" key="3">
    <source>
        <dbReference type="Proteomes" id="UP000014760"/>
    </source>
</evidence>
<reference evidence="1 3" key="2">
    <citation type="journal article" date="2013" name="Nature">
        <title>Insights into bilaterian evolution from three spiralian genomes.</title>
        <authorList>
            <person name="Simakov O."/>
            <person name="Marletaz F."/>
            <person name="Cho S.J."/>
            <person name="Edsinger-Gonzales E."/>
            <person name="Havlak P."/>
            <person name="Hellsten U."/>
            <person name="Kuo D.H."/>
            <person name="Larsson T."/>
            <person name="Lv J."/>
            <person name="Arendt D."/>
            <person name="Savage R."/>
            <person name="Osoegawa K."/>
            <person name="de Jong P."/>
            <person name="Grimwood J."/>
            <person name="Chapman J.A."/>
            <person name="Shapiro H."/>
            <person name="Aerts A."/>
            <person name="Otillar R.P."/>
            <person name="Terry A.Y."/>
            <person name="Boore J.L."/>
            <person name="Grigoriev I.V."/>
            <person name="Lindberg D.R."/>
            <person name="Seaver E.C."/>
            <person name="Weisblat D.A."/>
            <person name="Putnam N.H."/>
            <person name="Rokhsar D.S."/>
        </authorList>
    </citation>
    <scope>NUCLEOTIDE SEQUENCE</scope>
    <source>
        <strain evidence="1 3">I ESC-2004</strain>
    </source>
</reference>
<gene>
    <name evidence="1" type="ORF">CAPTEDRAFT_199333</name>
</gene>
<reference evidence="2" key="3">
    <citation type="submission" date="2015-06" db="UniProtKB">
        <authorList>
            <consortium name="EnsemblMetazoa"/>
        </authorList>
    </citation>
    <scope>IDENTIFICATION</scope>
</reference>
<dbReference type="HOGENOM" id="CLU_1171599_0_0_1"/>
<sequence>MTIEQVGFVNRKSYGESYLPRADCQSIILSNHSPQKLRKIKSDLIGPLELRFNIVRLDGDNREERVKYIDPSALTEADYQWHLRTAFYSSVRLASSFGIISTTVIKAALVAVNKIHRIRHVDSITTMTTLSADLMKAIPGADYLIILDVMDRFCTANYIPMKACAANEYMVELTADPQRDEYQNMVGRMHRDHRLLPTFNRYHELSDSGPMAETSALRQRQSAMQELSNRISRGSTE</sequence>
<dbReference type="AlphaFoldDB" id="R7TUC8"/>
<name>R7TUC8_CAPTE</name>
<dbReference type="EMBL" id="AMQN01010979">
    <property type="status" value="NOT_ANNOTATED_CDS"/>
    <property type="molecule type" value="Genomic_DNA"/>
</dbReference>
<evidence type="ECO:0000313" key="1">
    <source>
        <dbReference type="EMBL" id="ELT97274.1"/>
    </source>
</evidence>
<evidence type="ECO:0000313" key="2">
    <source>
        <dbReference type="EnsemblMetazoa" id="CapteP199333"/>
    </source>
</evidence>
<dbReference type="Proteomes" id="UP000014760">
    <property type="component" value="Unassembled WGS sequence"/>
</dbReference>
<dbReference type="EMBL" id="KB308612">
    <property type="protein sequence ID" value="ELT97274.1"/>
    <property type="molecule type" value="Genomic_DNA"/>
</dbReference>
<accession>R7TUC8</accession>
<dbReference type="EnsemblMetazoa" id="CapteT199333">
    <property type="protein sequence ID" value="CapteP199333"/>
    <property type="gene ID" value="CapteG199333"/>
</dbReference>
<keyword evidence="3" id="KW-1185">Reference proteome</keyword>